<organism evidence="2 3">
    <name type="scientific">Nocardia acididurans</name>
    <dbReference type="NCBI Taxonomy" id="2802282"/>
    <lineage>
        <taxon>Bacteria</taxon>
        <taxon>Bacillati</taxon>
        <taxon>Actinomycetota</taxon>
        <taxon>Actinomycetes</taxon>
        <taxon>Mycobacteriales</taxon>
        <taxon>Nocardiaceae</taxon>
        <taxon>Nocardia</taxon>
    </lineage>
</organism>
<protein>
    <submittedName>
        <fullName evidence="2">DUF4913 domain-containing protein</fullName>
    </submittedName>
</protein>
<sequence>MTLDFGDELDDAFTGGVNGNQPTPTEDDDYVFPHVGAWVVGWLSPATAMKLSDGGRGRVWCAHWFEHPPVHVRLDALWRAWEKAVRSGDDHALIGWYTYDYDPTMRALTDGESGPMHACSPTRHVPIDPLPVAPLPPGLFDSPTTASALLHPLPTASSTKKTGGEQAIPELDLDSGE</sequence>
<feature type="compositionally biased region" description="Acidic residues" evidence="1">
    <location>
        <begin position="1"/>
        <end position="11"/>
    </location>
</feature>
<proteinExistence type="predicted"/>
<reference evidence="2 3" key="1">
    <citation type="submission" date="2021-01" db="EMBL/GenBank/DDBJ databases">
        <title>WGS of actinomycetes isolated from Thailand.</title>
        <authorList>
            <person name="Thawai C."/>
        </authorList>
    </citation>
    <scope>NUCLEOTIDE SEQUENCE [LARGE SCALE GENOMIC DNA]</scope>
    <source>
        <strain evidence="2 3">LPG 2</strain>
    </source>
</reference>
<evidence type="ECO:0000256" key="1">
    <source>
        <dbReference type="SAM" id="MobiDB-lite"/>
    </source>
</evidence>
<keyword evidence="3" id="KW-1185">Reference proteome</keyword>
<dbReference type="RefSeq" id="WP_201958751.1">
    <property type="nucleotide sequence ID" value="NZ_JAERRJ010000031.1"/>
</dbReference>
<name>A0ABS1MI03_9NOCA</name>
<accession>A0ABS1MI03</accession>
<evidence type="ECO:0000313" key="3">
    <source>
        <dbReference type="Proteomes" id="UP000602198"/>
    </source>
</evidence>
<feature type="region of interest" description="Disordered" evidence="1">
    <location>
        <begin position="1"/>
        <end position="26"/>
    </location>
</feature>
<dbReference type="EMBL" id="JAERRJ010000031">
    <property type="protein sequence ID" value="MBL1080296.1"/>
    <property type="molecule type" value="Genomic_DNA"/>
</dbReference>
<dbReference type="Proteomes" id="UP000602198">
    <property type="component" value="Unassembled WGS sequence"/>
</dbReference>
<evidence type="ECO:0000313" key="2">
    <source>
        <dbReference type="EMBL" id="MBL1080296.1"/>
    </source>
</evidence>
<dbReference type="InterPro" id="IPR032584">
    <property type="entry name" value="DUF4913"/>
</dbReference>
<dbReference type="Pfam" id="PF16259">
    <property type="entry name" value="DUF4913"/>
    <property type="match status" value="1"/>
</dbReference>
<feature type="region of interest" description="Disordered" evidence="1">
    <location>
        <begin position="154"/>
        <end position="177"/>
    </location>
</feature>
<comment type="caution">
    <text evidence="2">The sequence shown here is derived from an EMBL/GenBank/DDBJ whole genome shotgun (WGS) entry which is preliminary data.</text>
</comment>
<gene>
    <name evidence="2" type="ORF">JK358_38465</name>
</gene>